<dbReference type="CTD" id="100130933"/>
<evidence type="ECO:0000313" key="2">
    <source>
        <dbReference type="Proteomes" id="UP000515203"/>
    </source>
</evidence>
<protein>
    <submittedName>
        <fullName evidence="3 4">Small integral membrane protein 6</fullName>
    </submittedName>
</protein>
<reference evidence="3 4" key="1">
    <citation type="submission" date="2025-04" db="UniProtKB">
        <authorList>
            <consortium name="RefSeq"/>
        </authorList>
    </citation>
    <scope>IDENTIFICATION</scope>
</reference>
<organism evidence="2 4">
    <name type="scientific">Octodon degus</name>
    <name type="common">Degu</name>
    <name type="synonym">Sciurus degus</name>
    <dbReference type="NCBI Taxonomy" id="10160"/>
    <lineage>
        <taxon>Eukaryota</taxon>
        <taxon>Metazoa</taxon>
        <taxon>Chordata</taxon>
        <taxon>Craniata</taxon>
        <taxon>Vertebrata</taxon>
        <taxon>Euteleostomi</taxon>
        <taxon>Mammalia</taxon>
        <taxon>Eutheria</taxon>
        <taxon>Euarchontoglires</taxon>
        <taxon>Glires</taxon>
        <taxon>Rodentia</taxon>
        <taxon>Hystricomorpha</taxon>
        <taxon>Octodontidae</taxon>
        <taxon>Octodon</taxon>
    </lineage>
</organism>
<dbReference type="GeneID" id="105742041"/>
<evidence type="ECO:0000313" key="4">
    <source>
        <dbReference type="RefSeq" id="XP_023569646.1"/>
    </source>
</evidence>
<proteinExistence type="predicted"/>
<dbReference type="RefSeq" id="XP_023569645.1">
    <property type="nucleotide sequence ID" value="XM_023713877.1"/>
</dbReference>
<keyword evidence="2" id="KW-1185">Reference proteome</keyword>
<keyword evidence="1" id="KW-1133">Transmembrane helix</keyword>
<feature type="transmembrane region" description="Helical" evidence="1">
    <location>
        <begin position="22"/>
        <end position="49"/>
    </location>
</feature>
<gene>
    <name evidence="3 4" type="primary">Smim6</name>
</gene>
<keyword evidence="1" id="KW-0812">Transmembrane</keyword>
<dbReference type="OrthoDB" id="9618375at2759"/>
<name>A0A6P6EBN6_OCTDE</name>
<accession>A0A6P6EBN6</accession>
<dbReference type="RefSeq" id="XP_023569646.1">
    <property type="nucleotide sequence ID" value="XM_023713878.1"/>
</dbReference>
<keyword evidence="1" id="KW-0472">Membrane</keyword>
<dbReference type="AlphaFoldDB" id="A0A6P6EBN6"/>
<dbReference type="Proteomes" id="UP000515203">
    <property type="component" value="Unplaced"/>
</dbReference>
<evidence type="ECO:0000256" key="1">
    <source>
        <dbReference type="SAM" id="Phobius"/>
    </source>
</evidence>
<sequence>MDQTLFQKDIWQDEFWDNPWDLAGLIVIGLFIATVLFFILFAVTFGLFFPKDSTEGDQQ</sequence>
<evidence type="ECO:0000313" key="3">
    <source>
        <dbReference type="RefSeq" id="XP_023569645.1"/>
    </source>
</evidence>